<evidence type="ECO:0000313" key="3">
    <source>
        <dbReference type="EMBL" id="WKW14846.1"/>
    </source>
</evidence>
<dbReference type="EMBL" id="CP130613">
    <property type="protein sequence ID" value="WKW14846.1"/>
    <property type="molecule type" value="Genomic_DNA"/>
</dbReference>
<sequence length="156" mass="17664">MKNREITRQVQRIKALLKKVDEASAGNVELQSHWARYACVLMAGLIENAYAEVYSAFVKGNAQAPVASYATHMLSSVQNPKTKRFLETSERFKPSWRSELEAFVDQDGRKDAIDSIMANRHLIAHGSDSGITMARVRTYLDKALEVMEFIENQLSR</sequence>
<feature type="domain" description="RiboL-PSP-HEPN" evidence="1">
    <location>
        <begin position="7"/>
        <end position="155"/>
    </location>
</feature>
<keyword evidence="4" id="KW-1185">Reference proteome</keyword>
<protein>
    <submittedName>
        <fullName evidence="2">HEPN domain-containing protein</fullName>
    </submittedName>
</protein>
<dbReference type="KEGG" id="pspc:Strain318_001207"/>
<reference evidence="2" key="1">
    <citation type="submission" date="2023-07" db="EMBL/GenBank/DDBJ databases">
        <authorList>
            <person name="Haufschild T."/>
            <person name="Kallscheuer N."/>
            <person name="Hammer J."/>
            <person name="Kohn T."/>
            <person name="Kabuu M."/>
            <person name="Jogler M."/>
            <person name="Wohfarth N."/>
            <person name="Heuer A."/>
            <person name="Rohde M."/>
            <person name="van Teeseling M.C.F."/>
            <person name="Jogler C."/>
        </authorList>
    </citation>
    <scope>NUCLEOTIDE SEQUENCE</scope>
    <source>
        <strain evidence="2">Strain 138</strain>
        <strain evidence="3">Strain 318</strain>
    </source>
</reference>
<evidence type="ECO:0000313" key="4">
    <source>
        <dbReference type="Proteomes" id="UP001229955"/>
    </source>
</evidence>
<evidence type="ECO:0000313" key="2">
    <source>
        <dbReference type="EMBL" id="WKW11936.1"/>
    </source>
</evidence>
<dbReference type="Proteomes" id="UP001229955">
    <property type="component" value="Chromosome"/>
</dbReference>
<name>A0AA49Q4K3_9BACT</name>
<dbReference type="InterPro" id="IPR041519">
    <property type="entry name" value="HEPN_RiboL-PSP"/>
</dbReference>
<dbReference type="EMBL" id="CP130612">
    <property type="protein sequence ID" value="WKW11936.1"/>
    <property type="molecule type" value="Genomic_DNA"/>
</dbReference>
<accession>A0AA49Q4K3</accession>
<dbReference type="Pfam" id="PF18735">
    <property type="entry name" value="HEPN_RiboL-PSP"/>
    <property type="match status" value="1"/>
</dbReference>
<dbReference type="RefSeq" id="WP_367887616.1">
    <property type="nucleotide sequence ID" value="NZ_CP130612.1"/>
</dbReference>
<accession>A0AA49Q7J6</accession>
<organism evidence="2">
    <name type="scientific">Pseudogemmatithrix spongiicola</name>
    <dbReference type="NCBI Taxonomy" id="3062599"/>
    <lineage>
        <taxon>Bacteria</taxon>
        <taxon>Pseudomonadati</taxon>
        <taxon>Gemmatimonadota</taxon>
        <taxon>Gemmatimonadia</taxon>
        <taxon>Gemmatimonadales</taxon>
        <taxon>Gemmatimonadaceae</taxon>
        <taxon>Pseudogemmatithrix</taxon>
    </lineage>
</organism>
<dbReference type="AlphaFoldDB" id="A0AA49Q4K3"/>
<gene>
    <name evidence="2" type="ORF">Strain138_001207</name>
    <name evidence="3" type="ORF">Strain318_001207</name>
</gene>
<proteinExistence type="predicted"/>
<evidence type="ECO:0000259" key="1">
    <source>
        <dbReference type="Pfam" id="PF18735"/>
    </source>
</evidence>